<dbReference type="AlphaFoldDB" id="R7WRN8"/>
<dbReference type="PANTHER" id="PTHR13847">
    <property type="entry name" value="SARCOSINE DEHYDROGENASE-RELATED"/>
    <property type="match status" value="1"/>
</dbReference>
<keyword evidence="8" id="KW-1185">Reference proteome</keyword>
<keyword evidence="3" id="KW-0560">Oxidoreductase</keyword>
<sequence>MGSEVIVMHSNSGATVSVVGGGVIGLACAWRAAQAGWHVTLHDPAVGSGASHVAGGMLAPLSEGWPGEEAALAVGAASLDRWPGFGGELERASGLSLFTTTDSLTVALDAADAEDLHTIAEFLGRAGRTARVLTRREVREHEPMLARGIRLGLLTDGESAVDNRALLTALRGAAADAGVEIRGEQVADLDALESDRVVLAAGHASARLWPGLQVRPVKGEILRLRARPGVTPAPTRTVRGVVHGRPAYLVPRADGIVVGATQLEAGEDTQVTVAGVRDLVADAEALMPAIGEYEFHEAAAGLRPCSPDNIPIVGAVSDRVVVATGHGRNGILMTPVTADAVVAALAGDELPEMAPASPTRFAVPAR</sequence>
<dbReference type="GO" id="GO:0050660">
    <property type="term" value="F:flavin adenine dinucleotide binding"/>
    <property type="evidence" value="ECO:0007669"/>
    <property type="project" value="InterPro"/>
</dbReference>
<evidence type="ECO:0000256" key="1">
    <source>
        <dbReference type="ARBA" id="ARBA00004948"/>
    </source>
</evidence>
<reference evidence="7 8" key="1">
    <citation type="journal article" date="2013" name="Genome Announc.">
        <title>Draft Genome Sequence of Rhodococcus rhodnii Strain LMG5362, a Symbiont of Rhodnius prolixus (Hemiptera, Reduviidae, Triatominae), the Principle Vector of Trypanosoma cruzi.</title>
        <authorList>
            <person name="Pachebat J.A."/>
            <person name="van Keulen G."/>
            <person name="Whitten M.M."/>
            <person name="Girdwood S."/>
            <person name="Del Sol R."/>
            <person name="Dyson P.J."/>
            <person name="Facey P.D."/>
        </authorList>
    </citation>
    <scope>NUCLEOTIDE SEQUENCE [LARGE SCALE GENOMIC DNA]</scope>
    <source>
        <strain evidence="7 8">LMG 5362</strain>
    </source>
</reference>
<dbReference type="InterPro" id="IPR036188">
    <property type="entry name" value="FAD/NAD-bd_sf"/>
</dbReference>
<proteinExistence type="predicted"/>
<evidence type="ECO:0000256" key="4">
    <source>
        <dbReference type="ARBA" id="ARBA00049872"/>
    </source>
</evidence>
<dbReference type="Pfam" id="PF01266">
    <property type="entry name" value="DAO"/>
    <property type="match status" value="1"/>
</dbReference>
<dbReference type="SUPFAM" id="SSF54373">
    <property type="entry name" value="FAD-linked reductases, C-terminal domain"/>
    <property type="match status" value="1"/>
</dbReference>
<evidence type="ECO:0000259" key="6">
    <source>
        <dbReference type="Pfam" id="PF01266"/>
    </source>
</evidence>
<dbReference type="EMBL" id="APMY01000020">
    <property type="protein sequence ID" value="EOM77983.1"/>
    <property type="molecule type" value="Genomic_DNA"/>
</dbReference>
<comment type="pathway">
    <text evidence="1">Cofactor biosynthesis; thiamine diphosphate biosynthesis.</text>
</comment>
<dbReference type="UniPathway" id="UPA00060"/>
<comment type="caution">
    <text evidence="7">The sequence shown here is derived from an EMBL/GenBank/DDBJ whole genome shotgun (WGS) entry which is preliminary data.</text>
</comment>
<evidence type="ECO:0000256" key="3">
    <source>
        <dbReference type="ARBA" id="ARBA00023002"/>
    </source>
</evidence>
<dbReference type="PANTHER" id="PTHR13847:SF289">
    <property type="entry name" value="GLYCINE OXIDASE"/>
    <property type="match status" value="1"/>
</dbReference>
<evidence type="ECO:0000256" key="5">
    <source>
        <dbReference type="ARBA" id="ARBA00050018"/>
    </source>
</evidence>
<dbReference type="GO" id="GO:0043799">
    <property type="term" value="F:glycine oxidase activity"/>
    <property type="evidence" value="ECO:0007669"/>
    <property type="project" value="UniProtKB-EC"/>
</dbReference>
<dbReference type="SUPFAM" id="SSF51905">
    <property type="entry name" value="FAD/NAD(P)-binding domain"/>
    <property type="match status" value="1"/>
</dbReference>
<comment type="catalytic activity">
    <reaction evidence="4">
        <text>glycine + O2 + H2O = glyoxylate + H2O2 + NH4(+)</text>
        <dbReference type="Rhea" id="RHEA:11532"/>
        <dbReference type="ChEBI" id="CHEBI:15377"/>
        <dbReference type="ChEBI" id="CHEBI:15379"/>
        <dbReference type="ChEBI" id="CHEBI:16240"/>
        <dbReference type="ChEBI" id="CHEBI:28938"/>
        <dbReference type="ChEBI" id="CHEBI:36655"/>
        <dbReference type="ChEBI" id="CHEBI:57305"/>
        <dbReference type="EC" id="1.4.3.19"/>
    </reaction>
</comment>
<evidence type="ECO:0000313" key="8">
    <source>
        <dbReference type="Proteomes" id="UP000013525"/>
    </source>
</evidence>
<dbReference type="GO" id="GO:0009229">
    <property type="term" value="P:thiamine diphosphate biosynthetic process"/>
    <property type="evidence" value="ECO:0007669"/>
    <property type="project" value="UniProtKB-UniPathway"/>
</dbReference>
<keyword evidence="2" id="KW-0784">Thiamine biosynthesis</keyword>
<dbReference type="PATRIC" id="fig|1273125.3.peg.634"/>
<dbReference type="EC" id="1.4.3.19" evidence="5"/>
<dbReference type="GO" id="GO:0005737">
    <property type="term" value="C:cytoplasm"/>
    <property type="evidence" value="ECO:0007669"/>
    <property type="project" value="TreeGrafter"/>
</dbReference>
<dbReference type="Gene3D" id="3.30.9.10">
    <property type="entry name" value="D-Amino Acid Oxidase, subunit A, domain 2"/>
    <property type="match status" value="1"/>
</dbReference>
<accession>R7WRN8</accession>
<gene>
    <name evidence="7" type="ORF">Rrhod_0657</name>
</gene>
<evidence type="ECO:0000313" key="7">
    <source>
        <dbReference type="EMBL" id="EOM77983.1"/>
    </source>
</evidence>
<organism evidence="7 8">
    <name type="scientific">Rhodococcus rhodnii LMG 5362</name>
    <dbReference type="NCBI Taxonomy" id="1273125"/>
    <lineage>
        <taxon>Bacteria</taxon>
        <taxon>Bacillati</taxon>
        <taxon>Actinomycetota</taxon>
        <taxon>Actinomycetes</taxon>
        <taxon>Mycobacteriales</taxon>
        <taxon>Nocardiaceae</taxon>
        <taxon>Rhodococcus</taxon>
    </lineage>
</organism>
<dbReference type="NCBIfam" id="TIGR02352">
    <property type="entry name" value="thiamin_ThiO"/>
    <property type="match status" value="1"/>
</dbReference>
<name>R7WRN8_9NOCA</name>
<dbReference type="InterPro" id="IPR012727">
    <property type="entry name" value="Gly_oxidase_ThiO"/>
</dbReference>
<evidence type="ECO:0000256" key="2">
    <source>
        <dbReference type="ARBA" id="ARBA00022977"/>
    </source>
</evidence>
<feature type="domain" description="FAD dependent oxidoreductase" evidence="6">
    <location>
        <begin position="16"/>
        <end position="342"/>
    </location>
</feature>
<dbReference type="InterPro" id="IPR006076">
    <property type="entry name" value="FAD-dep_OxRdtase"/>
</dbReference>
<dbReference type="Proteomes" id="UP000013525">
    <property type="component" value="Unassembled WGS sequence"/>
</dbReference>
<dbReference type="eggNOG" id="COG0665">
    <property type="taxonomic scope" value="Bacteria"/>
</dbReference>
<dbReference type="Gene3D" id="3.50.50.60">
    <property type="entry name" value="FAD/NAD(P)-binding domain"/>
    <property type="match status" value="1"/>
</dbReference>
<protein>
    <recommendedName>
        <fullName evidence="5">glycine oxidase</fullName>
        <ecNumber evidence="5">1.4.3.19</ecNumber>
    </recommendedName>
</protein>
<dbReference type="GO" id="GO:0009228">
    <property type="term" value="P:thiamine biosynthetic process"/>
    <property type="evidence" value="ECO:0007669"/>
    <property type="project" value="UniProtKB-KW"/>
</dbReference>